<dbReference type="Gene3D" id="1.20.1530.20">
    <property type="match status" value="1"/>
</dbReference>
<feature type="compositionally biased region" description="Polar residues" evidence="1">
    <location>
        <begin position="53"/>
        <end position="70"/>
    </location>
</feature>
<dbReference type="PANTHER" id="PTHR18640:SF5">
    <property type="entry name" value="SODIUM_BILE ACID COTRANSPORTER 7"/>
    <property type="match status" value="1"/>
</dbReference>
<feature type="region of interest" description="Disordered" evidence="1">
    <location>
        <begin position="49"/>
        <end position="70"/>
    </location>
</feature>
<dbReference type="Pfam" id="PF13593">
    <property type="entry name" value="SBF_like"/>
    <property type="match status" value="1"/>
</dbReference>
<feature type="region of interest" description="Disordered" evidence="1">
    <location>
        <begin position="413"/>
        <end position="452"/>
    </location>
</feature>
<comment type="caution">
    <text evidence="3">The sequence shown here is derived from an EMBL/GenBank/DDBJ whole genome shotgun (WGS) entry which is preliminary data.</text>
</comment>
<evidence type="ECO:0000256" key="2">
    <source>
        <dbReference type="SAM" id="Phobius"/>
    </source>
</evidence>
<feature type="transmembrane region" description="Helical" evidence="2">
    <location>
        <begin position="317"/>
        <end position="337"/>
    </location>
</feature>
<feature type="transmembrane region" description="Helical" evidence="2">
    <location>
        <begin position="287"/>
        <end position="305"/>
    </location>
</feature>
<dbReference type="AlphaFoldDB" id="A0ABD3NCU9"/>
<feature type="transmembrane region" description="Helical" evidence="2">
    <location>
        <begin position="215"/>
        <end position="236"/>
    </location>
</feature>
<keyword evidence="2" id="KW-1133">Transmembrane helix</keyword>
<dbReference type="InterPro" id="IPR038770">
    <property type="entry name" value="Na+/solute_symporter_sf"/>
</dbReference>
<feature type="transmembrane region" description="Helical" evidence="2">
    <location>
        <begin position="112"/>
        <end position="136"/>
    </location>
</feature>
<evidence type="ECO:0000313" key="4">
    <source>
        <dbReference type="Proteomes" id="UP001530400"/>
    </source>
</evidence>
<evidence type="ECO:0000313" key="3">
    <source>
        <dbReference type="EMBL" id="KAL3773792.1"/>
    </source>
</evidence>
<sequence length="452" mass="49819">MQPNNNRQCHLFLITSTSKSYSPMSPSPQEIQHQSSTALDFALTVHPIRNDGPSPNEQTETPTDLPTAETPQSPIYKRAWNKCCKIYNANSFLILVIAAILLAYAYPPLGAIYLAPQITATWIAVMFIFILAGMGIKTEEFSKAFTRFYFNCFVQVFNFGVVSSIVYGFSRFMHSVGVLPQSLADGMTICASLPITVNMVQVLTKSAGGDEAASVFNAAFGNLVGVFLSPALILMYLGVTAEVDLGDVFFKLGVRVVLPIAIGQVLQKFVPVAKEFVKQYKKYFKQAQEWALVFIIYTVFCKTFSEESDALPGDIFLMIALQFVMLVSVMLLAWACLRILFRDEPKLQAMGLFGCTHKTVAMGVPLINAIYESNPMVGLYTLPLLIWHPMQLVLGSAVAPRVANYVKRKEEALGQNNNEEGEEKPETPNEVLMGDTANIHMDETGASTNPGV</sequence>
<dbReference type="EMBL" id="JALLPJ020001219">
    <property type="protein sequence ID" value="KAL3773792.1"/>
    <property type="molecule type" value="Genomic_DNA"/>
</dbReference>
<keyword evidence="2" id="KW-0812">Transmembrane</keyword>
<gene>
    <name evidence="3" type="ORF">ACHAWO_006591</name>
</gene>
<dbReference type="InterPro" id="IPR016833">
    <property type="entry name" value="Put_Na-Bile_cotransptr"/>
</dbReference>
<keyword evidence="2" id="KW-0472">Membrane</keyword>
<dbReference type="PANTHER" id="PTHR18640">
    <property type="entry name" value="SOLUTE CARRIER FAMILY 10 MEMBER 7"/>
    <property type="match status" value="1"/>
</dbReference>
<keyword evidence="4" id="KW-1185">Reference proteome</keyword>
<feature type="transmembrane region" description="Helical" evidence="2">
    <location>
        <begin position="377"/>
        <end position="399"/>
    </location>
</feature>
<feature type="transmembrane region" description="Helical" evidence="2">
    <location>
        <begin position="148"/>
        <end position="170"/>
    </location>
</feature>
<organism evidence="3 4">
    <name type="scientific">Cyclotella atomus</name>
    <dbReference type="NCBI Taxonomy" id="382360"/>
    <lineage>
        <taxon>Eukaryota</taxon>
        <taxon>Sar</taxon>
        <taxon>Stramenopiles</taxon>
        <taxon>Ochrophyta</taxon>
        <taxon>Bacillariophyta</taxon>
        <taxon>Coscinodiscophyceae</taxon>
        <taxon>Thalassiosirophycidae</taxon>
        <taxon>Stephanodiscales</taxon>
        <taxon>Stephanodiscaceae</taxon>
        <taxon>Cyclotella</taxon>
    </lineage>
</organism>
<feature type="transmembrane region" description="Helical" evidence="2">
    <location>
        <begin position="349"/>
        <end position="371"/>
    </location>
</feature>
<evidence type="ECO:0000256" key="1">
    <source>
        <dbReference type="SAM" id="MobiDB-lite"/>
    </source>
</evidence>
<name>A0ABD3NCU9_9STRA</name>
<feature type="transmembrane region" description="Helical" evidence="2">
    <location>
        <begin position="86"/>
        <end position="106"/>
    </location>
</feature>
<proteinExistence type="predicted"/>
<protein>
    <submittedName>
        <fullName evidence="3">Uncharacterized protein</fullName>
    </submittedName>
</protein>
<dbReference type="Proteomes" id="UP001530400">
    <property type="component" value="Unassembled WGS sequence"/>
</dbReference>
<accession>A0ABD3NCU9</accession>
<reference evidence="3 4" key="1">
    <citation type="submission" date="2024-10" db="EMBL/GenBank/DDBJ databases">
        <title>Updated reference genomes for cyclostephanoid diatoms.</title>
        <authorList>
            <person name="Roberts W.R."/>
            <person name="Alverson A.J."/>
        </authorList>
    </citation>
    <scope>NUCLEOTIDE SEQUENCE [LARGE SCALE GENOMIC DNA]</scope>
    <source>
        <strain evidence="3 4">AJA010-31</strain>
    </source>
</reference>